<organism evidence="2 3">
    <name type="scientific">Paracoccus alkanivorans</name>
    <dbReference type="NCBI Taxonomy" id="2116655"/>
    <lineage>
        <taxon>Bacteria</taxon>
        <taxon>Pseudomonadati</taxon>
        <taxon>Pseudomonadota</taxon>
        <taxon>Alphaproteobacteria</taxon>
        <taxon>Rhodobacterales</taxon>
        <taxon>Paracoccaceae</taxon>
        <taxon>Paracoccus</taxon>
    </lineage>
</organism>
<evidence type="ECO:0000313" key="2">
    <source>
        <dbReference type="EMBL" id="RMC37573.1"/>
    </source>
</evidence>
<name>A0A3M0MKH9_9RHOB</name>
<keyword evidence="3" id="KW-1185">Reference proteome</keyword>
<reference evidence="2 3" key="1">
    <citation type="submission" date="2018-07" db="EMBL/GenBank/DDBJ databases">
        <authorList>
            <person name="Zhang Y."/>
            <person name="Wang L."/>
            <person name="Ma S."/>
        </authorList>
    </citation>
    <scope>NUCLEOTIDE SEQUENCE [LARGE SCALE GENOMIC DNA]</scope>
    <source>
        <strain evidence="2 3">4-2</strain>
    </source>
</reference>
<accession>A0A3M0MKH9</accession>
<dbReference type="RefSeq" id="WP_122110659.1">
    <property type="nucleotide sequence ID" value="NZ_QOKZ01000001.1"/>
</dbReference>
<proteinExistence type="predicted"/>
<protein>
    <recommendedName>
        <fullName evidence="4">DUF2188 domain-containing protein</fullName>
    </recommendedName>
</protein>
<comment type="caution">
    <text evidence="2">The sequence shown here is derived from an EMBL/GenBank/DDBJ whole genome shotgun (WGS) entry which is preliminary data.</text>
</comment>
<gene>
    <name evidence="2" type="ORF">C9E81_02140</name>
</gene>
<dbReference type="Proteomes" id="UP000273516">
    <property type="component" value="Unassembled WGS sequence"/>
</dbReference>
<sequence length="95" mass="10652">MSDEAKSEMVLEVAPNGAEPTQWMVFWADGKPVSSADDLIFESRDDASANDRAVATKGPVRIIVHEGQGHAEEEWAEEEWKPFYQRDESEATRQG</sequence>
<feature type="region of interest" description="Disordered" evidence="1">
    <location>
        <begin position="68"/>
        <end position="95"/>
    </location>
</feature>
<dbReference type="AlphaFoldDB" id="A0A3M0MKH9"/>
<evidence type="ECO:0008006" key="4">
    <source>
        <dbReference type="Google" id="ProtNLM"/>
    </source>
</evidence>
<evidence type="ECO:0000256" key="1">
    <source>
        <dbReference type="SAM" id="MobiDB-lite"/>
    </source>
</evidence>
<dbReference type="EMBL" id="QOKZ01000001">
    <property type="protein sequence ID" value="RMC37573.1"/>
    <property type="molecule type" value="Genomic_DNA"/>
</dbReference>
<evidence type="ECO:0000313" key="3">
    <source>
        <dbReference type="Proteomes" id="UP000273516"/>
    </source>
</evidence>